<name>A0AAD7G6J6_MYCRO</name>
<gene>
    <name evidence="2" type="ORF">B0H17DRAFT_321390</name>
</gene>
<reference evidence="2" key="1">
    <citation type="submission" date="2023-03" db="EMBL/GenBank/DDBJ databases">
        <title>Massive genome expansion in bonnet fungi (Mycena s.s.) driven by repeated elements and novel gene families across ecological guilds.</title>
        <authorList>
            <consortium name="Lawrence Berkeley National Laboratory"/>
            <person name="Harder C.B."/>
            <person name="Miyauchi S."/>
            <person name="Viragh M."/>
            <person name="Kuo A."/>
            <person name="Thoen E."/>
            <person name="Andreopoulos B."/>
            <person name="Lu D."/>
            <person name="Skrede I."/>
            <person name="Drula E."/>
            <person name="Henrissat B."/>
            <person name="Morin E."/>
            <person name="Kohler A."/>
            <person name="Barry K."/>
            <person name="LaButti K."/>
            <person name="Morin E."/>
            <person name="Salamov A."/>
            <person name="Lipzen A."/>
            <person name="Mereny Z."/>
            <person name="Hegedus B."/>
            <person name="Baldrian P."/>
            <person name="Stursova M."/>
            <person name="Weitz H."/>
            <person name="Taylor A."/>
            <person name="Grigoriev I.V."/>
            <person name="Nagy L.G."/>
            <person name="Martin F."/>
            <person name="Kauserud H."/>
        </authorList>
    </citation>
    <scope>NUCLEOTIDE SEQUENCE</scope>
    <source>
        <strain evidence="2">CBHHK067</strain>
    </source>
</reference>
<dbReference type="Proteomes" id="UP001221757">
    <property type="component" value="Unassembled WGS sequence"/>
</dbReference>
<feature type="region of interest" description="Disordered" evidence="1">
    <location>
        <begin position="33"/>
        <end position="57"/>
    </location>
</feature>
<evidence type="ECO:0000313" key="3">
    <source>
        <dbReference type="Proteomes" id="UP001221757"/>
    </source>
</evidence>
<accession>A0AAD7G6J6</accession>
<dbReference type="AlphaFoldDB" id="A0AAD7G6J6"/>
<evidence type="ECO:0000256" key="1">
    <source>
        <dbReference type="SAM" id="MobiDB-lite"/>
    </source>
</evidence>
<protein>
    <submittedName>
        <fullName evidence="2">Uncharacterized protein</fullName>
    </submittedName>
</protein>
<evidence type="ECO:0000313" key="2">
    <source>
        <dbReference type="EMBL" id="KAJ7661721.1"/>
    </source>
</evidence>
<organism evidence="2 3">
    <name type="scientific">Mycena rosella</name>
    <name type="common">Pink bonnet</name>
    <name type="synonym">Agaricus rosellus</name>
    <dbReference type="NCBI Taxonomy" id="1033263"/>
    <lineage>
        <taxon>Eukaryota</taxon>
        <taxon>Fungi</taxon>
        <taxon>Dikarya</taxon>
        <taxon>Basidiomycota</taxon>
        <taxon>Agaricomycotina</taxon>
        <taxon>Agaricomycetes</taxon>
        <taxon>Agaricomycetidae</taxon>
        <taxon>Agaricales</taxon>
        <taxon>Marasmiineae</taxon>
        <taxon>Mycenaceae</taxon>
        <taxon>Mycena</taxon>
    </lineage>
</organism>
<keyword evidence="3" id="KW-1185">Reference proteome</keyword>
<comment type="caution">
    <text evidence="2">The sequence shown here is derived from an EMBL/GenBank/DDBJ whole genome shotgun (WGS) entry which is preliminary data.</text>
</comment>
<sequence>MSSRATLQPNDEVPTCSLTVDVRFRFNLGTPFLRGRRTRSTPPPYSRTNGIRDGGKAVKQGPVCVELEESPMRSWFFGKINWLVLTDTHLALHTSATKPPRSVILTSDIAKLERTDLKPYCLRLKTNNIQYLLTFHGDNDLYGSLRGNGRAAFISARPSASNIFQAHDSERPLRRRHARRFPPHHDAEFRSYIHDSTHHQTRAWMMSSIVCAGNRDSTGRRGTHSCWLAMRPARLSPWTILLPIYRTQTLS</sequence>
<proteinExistence type="predicted"/>
<dbReference type="EMBL" id="JARKIE010000248">
    <property type="protein sequence ID" value="KAJ7661721.1"/>
    <property type="molecule type" value="Genomic_DNA"/>
</dbReference>